<name>V6DGR5_9BACT</name>
<keyword evidence="3" id="KW-1185">Reference proteome</keyword>
<proteinExistence type="predicted"/>
<dbReference type="RefSeq" id="WP_023792403.1">
    <property type="nucleotide sequence ID" value="NC_023003.1"/>
</dbReference>
<feature type="chain" id="PRO_5004744552" evidence="1">
    <location>
        <begin position="23"/>
        <end position="168"/>
    </location>
</feature>
<protein>
    <submittedName>
        <fullName evidence="2">Uncharacterized protein</fullName>
    </submittedName>
</protein>
<organism evidence="2 3">
    <name type="scientific">Candidatus Babela massiliensis</name>
    <dbReference type="NCBI Taxonomy" id="673862"/>
    <lineage>
        <taxon>Bacteria</taxon>
        <taxon>Candidatus Babelota</taxon>
        <taxon>Candidatus Babeliae</taxon>
        <taxon>Candidatus Babeliales</taxon>
        <taxon>Candidatus Babeliaceae</taxon>
        <taxon>Candidatus Babela</taxon>
    </lineage>
</organism>
<evidence type="ECO:0000313" key="2">
    <source>
        <dbReference type="EMBL" id="CDK30760.1"/>
    </source>
</evidence>
<evidence type="ECO:0000256" key="1">
    <source>
        <dbReference type="SAM" id="SignalP"/>
    </source>
</evidence>
<evidence type="ECO:0000313" key="3">
    <source>
        <dbReference type="Proteomes" id="UP000018769"/>
    </source>
</evidence>
<sequence>MKKLFCLILTVLSIVNIPSYLSANVHNQIIYAIQKSLPDKLKQSLFNADLSTSQKNDYIAFAKGITKIREKKIKLDKTKPKTSKTETCVWAMVMTGGYGAASAALALGFLYCKEINEAAKFGGLSLGAFALSYICYRKLDDTFGENFRTRKQKYLDSIKIQAILKGTL</sequence>
<reference evidence="2 3" key="1">
    <citation type="journal article" date="2015" name="Biol. Direct">
        <title>Babela massiliensis, a representative of a widespread bacterial phylum with unusual adaptations to parasitism in amoebae.</title>
        <authorList>
            <person name="Pagnier I."/>
            <person name="Yutin N."/>
            <person name="Croce O."/>
            <person name="Makarova K.S."/>
            <person name="Wolf Y.I."/>
            <person name="Benamar S."/>
            <person name="Raoult D."/>
            <person name="Koonin E.V."/>
            <person name="La Scola B."/>
        </authorList>
    </citation>
    <scope>NUCLEOTIDE SEQUENCE [LARGE SCALE GENOMIC DNA]</scope>
    <source>
        <strain evidence="3">BABL1</strain>
    </source>
</reference>
<dbReference type="HOGENOM" id="CLU_1583472_0_0_7"/>
<accession>V6DGR5</accession>
<dbReference type="AlphaFoldDB" id="V6DGR5"/>
<dbReference type="KEGG" id="dpb:BABL1_gene_255"/>
<dbReference type="EMBL" id="HG793133">
    <property type="protein sequence ID" value="CDK30760.1"/>
    <property type="molecule type" value="Genomic_DNA"/>
</dbReference>
<dbReference type="Proteomes" id="UP000018769">
    <property type="component" value="Chromosome I"/>
</dbReference>
<keyword evidence="1" id="KW-0732">Signal</keyword>
<gene>
    <name evidence="2" type="ORF">BABL1_gene_255</name>
</gene>
<feature type="signal peptide" evidence="1">
    <location>
        <begin position="1"/>
        <end position="22"/>
    </location>
</feature>